<evidence type="ECO:0000259" key="7">
    <source>
        <dbReference type="Pfam" id="PF17188"/>
    </source>
</evidence>
<dbReference type="InterPro" id="IPR038484">
    <property type="entry name" value="MucB/RseB_C_sf"/>
</dbReference>
<sequence>MIRAFLTLILCLTLPLAHASNVGVDWLSRMVNSFDNLSYEGVFVHQEAGAMNSMRIRHGLIGGVAYESLEDLDGQRIEVIRVDDSVICVYKEKEDFDIGLVPNTPFKRFKKLDEGRLVQTYDIRIADNHKRIASRQAVKLTLIPKDEYRYGHSFWVDKENGFLLKHDVLDNNGELLERIQFTSVNFIPDLKAEDFSPKEGLHTQQFVKSDPDPVPNRWQFEWLPQGFDLVWSNARKMNDTTNMMLLSDGMSTVSVFVEESDRKRPQTLMNLGATIAGEKSIQVGDQTYLLTLVGEVPAQTIQRLMTAIMPKAEYD</sequence>
<keyword evidence="3 5" id="KW-0732">Signal</keyword>
<dbReference type="PANTHER" id="PTHR38782">
    <property type="match status" value="1"/>
</dbReference>
<evidence type="ECO:0000256" key="3">
    <source>
        <dbReference type="ARBA" id="ARBA00022729"/>
    </source>
</evidence>
<comment type="subcellular location">
    <subcellularLocation>
        <location evidence="1">Periplasm</location>
    </subcellularLocation>
</comment>
<dbReference type="InterPro" id="IPR033434">
    <property type="entry name" value="MucB/RseB_N"/>
</dbReference>
<evidence type="ECO:0000313" key="8">
    <source>
        <dbReference type="EMBL" id="MFD1381901.1"/>
    </source>
</evidence>
<keyword evidence="9" id="KW-1185">Reference proteome</keyword>
<keyword evidence="4" id="KW-0574">Periplasm</keyword>
<feature type="domain" description="MucB/RseB C-terminal" evidence="7">
    <location>
        <begin position="216"/>
        <end position="308"/>
    </location>
</feature>
<gene>
    <name evidence="8" type="ORF">ACFQ45_00880</name>
</gene>
<dbReference type="Proteomes" id="UP001597059">
    <property type="component" value="Unassembled WGS sequence"/>
</dbReference>
<evidence type="ECO:0000256" key="1">
    <source>
        <dbReference type="ARBA" id="ARBA00004418"/>
    </source>
</evidence>
<dbReference type="PIRSF" id="PIRSF005427">
    <property type="entry name" value="RseB"/>
    <property type="match status" value="1"/>
</dbReference>
<proteinExistence type="inferred from homology"/>
<dbReference type="EMBL" id="JBHTMN010000003">
    <property type="protein sequence ID" value="MFD1381901.1"/>
    <property type="molecule type" value="Genomic_DNA"/>
</dbReference>
<dbReference type="InterPro" id="IPR033436">
    <property type="entry name" value="MucB/RseB_C"/>
</dbReference>
<comment type="similarity">
    <text evidence="2">Belongs to the RseB family.</text>
</comment>
<evidence type="ECO:0000256" key="2">
    <source>
        <dbReference type="ARBA" id="ARBA00008150"/>
    </source>
</evidence>
<evidence type="ECO:0000256" key="4">
    <source>
        <dbReference type="ARBA" id="ARBA00022764"/>
    </source>
</evidence>
<dbReference type="Pfam" id="PF17188">
    <property type="entry name" value="MucB_RseB_C"/>
    <property type="match status" value="1"/>
</dbReference>
<evidence type="ECO:0000259" key="6">
    <source>
        <dbReference type="Pfam" id="PF03888"/>
    </source>
</evidence>
<dbReference type="InterPro" id="IPR005588">
    <property type="entry name" value="MucB_RseB"/>
</dbReference>
<evidence type="ECO:0000313" key="9">
    <source>
        <dbReference type="Proteomes" id="UP001597059"/>
    </source>
</evidence>
<dbReference type="PANTHER" id="PTHR38782:SF1">
    <property type="entry name" value="SIGMA-E FACTOR REGULATORY PROTEIN RSEB"/>
    <property type="match status" value="1"/>
</dbReference>
<accession>A0ABW4AXC3</accession>
<dbReference type="Pfam" id="PF03888">
    <property type="entry name" value="MucB_RseB"/>
    <property type="match status" value="1"/>
</dbReference>
<organism evidence="8 9">
    <name type="scientific">Rhodanobacter aciditrophus</name>
    <dbReference type="NCBI Taxonomy" id="1623218"/>
    <lineage>
        <taxon>Bacteria</taxon>
        <taxon>Pseudomonadati</taxon>
        <taxon>Pseudomonadota</taxon>
        <taxon>Gammaproteobacteria</taxon>
        <taxon>Lysobacterales</taxon>
        <taxon>Rhodanobacteraceae</taxon>
        <taxon>Rhodanobacter</taxon>
    </lineage>
</organism>
<feature type="domain" description="MucB/RseB N-terminal" evidence="6">
    <location>
        <begin position="25"/>
        <end position="197"/>
    </location>
</feature>
<dbReference type="Gene3D" id="2.50.20.10">
    <property type="entry name" value="Lipoprotein localisation LolA/LolB/LppX"/>
    <property type="match status" value="1"/>
</dbReference>
<dbReference type="RefSeq" id="WP_377364368.1">
    <property type="nucleotide sequence ID" value="NZ_JBHTMN010000003.1"/>
</dbReference>
<evidence type="ECO:0000256" key="5">
    <source>
        <dbReference type="SAM" id="SignalP"/>
    </source>
</evidence>
<name>A0ABW4AXC3_9GAMM</name>
<comment type="caution">
    <text evidence="8">The sequence shown here is derived from an EMBL/GenBank/DDBJ whole genome shotgun (WGS) entry which is preliminary data.</text>
</comment>
<protein>
    <submittedName>
        <fullName evidence="8">MucB/RseB C-terminal domain-containing protein</fullName>
    </submittedName>
</protein>
<feature type="signal peptide" evidence="5">
    <location>
        <begin position="1"/>
        <end position="19"/>
    </location>
</feature>
<dbReference type="CDD" id="cd16327">
    <property type="entry name" value="RseB"/>
    <property type="match status" value="1"/>
</dbReference>
<feature type="chain" id="PRO_5046519046" evidence="5">
    <location>
        <begin position="20"/>
        <end position="315"/>
    </location>
</feature>
<reference evidence="9" key="1">
    <citation type="journal article" date="2019" name="Int. J. Syst. Evol. Microbiol.">
        <title>The Global Catalogue of Microorganisms (GCM) 10K type strain sequencing project: providing services to taxonomists for standard genome sequencing and annotation.</title>
        <authorList>
            <consortium name="The Broad Institute Genomics Platform"/>
            <consortium name="The Broad Institute Genome Sequencing Center for Infectious Disease"/>
            <person name="Wu L."/>
            <person name="Ma J."/>
        </authorList>
    </citation>
    <scope>NUCLEOTIDE SEQUENCE [LARGE SCALE GENOMIC DNA]</scope>
    <source>
        <strain evidence="9">JCM 30774</strain>
    </source>
</reference>
<dbReference type="Gene3D" id="3.30.200.100">
    <property type="entry name" value="MucB/RseB, C-terminal domain"/>
    <property type="match status" value="1"/>
</dbReference>